<accession>A0A0B6Z7K2</accession>
<organism evidence="2">
    <name type="scientific">Arion vulgaris</name>
    <dbReference type="NCBI Taxonomy" id="1028688"/>
    <lineage>
        <taxon>Eukaryota</taxon>
        <taxon>Metazoa</taxon>
        <taxon>Spiralia</taxon>
        <taxon>Lophotrochozoa</taxon>
        <taxon>Mollusca</taxon>
        <taxon>Gastropoda</taxon>
        <taxon>Heterobranchia</taxon>
        <taxon>Euthyneura</taxon>
        <taxon>Panpulmonata</taxon>
        <taxon>Eupulmonata</taxon>
        <taxon>Stylommatophora</taxon>
        <taxon>Helicina</taxon>
        <taxon>Arionoidea</taxon>
        <taxon>Arionidae</taxon>
        <taxon>Arion</taxon>
    </lineage>
</organism>
<feature type="compositionally biased region" description="Basic and acidic residues" evidence="1">
    <location>
        <begin position="1"/>
        <end position="10"/>
    </location>
</feature>
<reference evidence="2" key="1">
    <citation type="submission" date="2014-12" db="EMBL/GenBank/DDBJ databases">
        <title>Insight into the proteome of Arion vulgaris.</title>
        <authorList>
            <person name="Aradska J."/>
            <person name="Bulat T."/>
            <person name="Smidak R."/>
            <person name="Sarate P."/>
            <person name="Gangsoo J."/>
            <person name="Sialana F."/>
            <person name="Bilban M."/>
            <person name="Lubec G."/>
        </authorList>
    </citation>
    <scope>NUCLEOTIDE SEQUENCE</scope>
    <source>
        <tissue evidence="2">Skin</tissue>
    </source>
</reference>
<sequence>MNENGRTYERLEDDDNLSETDSSMVSHTQKEDESIISLSHKFPTLNFSNTTRSAHFTIKTAKGVMSHEVNHDILHACEIEASRVYTQSDFVQISLGHTCYYGDGLCCVYFDRPLLVKTLFSGYY</sequence>
<proteinExistence type="predicted"/>
<feature type="region of interest" description="Disordered" evidence="1">
    <location>
        <begin position="1"/>
        <end position="32"/>
    </location>
</feature>
<dbReference type="AlphaFoldDB" id="A0A0B6Z7K2"/>
<evidence type="ECO:0000256" key="1">
    <source>
        <dbReference type="SAM" id="MobiDB-lite"/>
    </source>
</evidence>
<dbReference type="Gene3D" id="3.90.1740.10">
    <property type="entry name" value="2',3'-cyclic nucleotide 3'-phosphodiesterase superfamily"/>
    <property type="match status" value="1"/>
</dbReference>
<dbReference type="SUPFAM" id="SSF55144">
    <property type="entry name" value="LigT-like"/>
    <property type="match status" value="1"/>
</dbReference>
<evidence type="ECO:0000313" key="2">
    <source>
        <dbReference type="EMBL" id="CEK64594.1"/>
    </source>
</evidence>
<protein>
    <submittedName>
        <fullName evidence="2">Uncharacterized protein</fullName>
    </submittedName>
</protein>
<dbReference type="EMBL" id="HACG01017729">
    <property type="protein sequence ID" value="CEK64594.1"/>
    <property type="molecule type" value="Transcribed_RNA"/>
</dbReference>
<gene>
    <name evidence="2" type="primary">ORF52246</name>
</gene>
<dbReference type="InterPro" id="IPR009097">
    <property type="entry name" value="Cyclic_Pdiesterase"/>
</dbReference>
<name>A0A0B6Z7K2_9EUPU</name>